<keyword evidence="18" id="KW-1185">Reference proteome</keyword>
<comment type="subcellular location">
    <subcellularLocation>
        <location evidence="1">Membrane</location>
        <topology evidence="1">Multi-pass membrane protein</topology>
    </subcellularLocation>
</comment>
<evidence type="ECO:0000256" key="6">
    <source>
        <dbReference type="ARBA" id="ARBA00022603"/>
    </source>
</evidence>
<sequence length="546" mass="62129">MCDSSPRPTVKTTIRPPLLPQAGQTFSCSQPPRPAPALTMADTSKATSEESFEFIETPPALTPPPAENYGVRTTDYPTIKNAPLPADGPGSDSFNNNILFALLGGIPLYFTFKVGGGIKTWIFFAILCAIPILMAFWTVASTFGPRKNEKARYPGKPVEHYIKFHNEEDRDKYYGKNKIPMHTFHEKYFDGEVDFKGDCLEILEYRHDWANFKFTWGLFVYFLTGMMPEVILHTRSQDEEQVRDHYDRGDDFYAWFLGPRMIYTSGIISNINEEESLEQLQDNKLAIVCEKIDLKPGERMLDLGCGWGTLAKFASVNRGAHVTGITLGKNQTAWGNAGLRRAGVPEEQSRILCMDYRDTPVPEGRYNKITCLEMAEHVGVRHFSTFLAQVRDMLDDDGIFFLQIAGLRKAWQYEDLIWGLFMNKYVFPGADASTPLGFVVDRLEGAGFEVKHIDTIGVHYSATLWRWYRNWMANRDKVEAKYGKRWFRVWEYFLAYSTIISRQGGATCFQITLVKNINSTHRIEGIDTQYNLSGALKAFHAKGKFA</sequence>
<evidence type="ECO:0000256" key="1">
    <source>
        <dbReference type="ARBA" id="ARBA00004141"/>
    </source>
</evidence>
<evidence type="ECO:0000256" key="13">
    <source>
        <dbReference type="ARBA" id="ARBA00023136"/>
    </source>
</evidence>
<keyword evidence="13 16" id="KW-0472">Membrane</keyword>
<evidence type="ECO:0000313" key="18">
    <source>
        <dbReference type="Proteomes" id="UP001521116"/>
    </source>
</evidence>
<dbReference type="InterPro" id="IPR029063">
    <property type="entry name" value="SAM-dependent_MTases_sf"/>
</dbReference>
<evidence type="ECO:0000256" key="3">
    <source>
        <dbReference type="ARBA" id="ARBA00004991"/>
    </source>
</evidence>
<evidence type="ECO:0000256" key="4">
    <source>
        <dbReference type="ARBA" id="ARBA00010815"/>
    </source>
</evidence>
<keyword evidence="10" id="KW-0746">Sphingolipid metabolism</keyword>
<evidence type="ECO:0000256" key="9">
    <source>
        <dbReference type="ARBA" id="ARBA00022692"/>
    </source>
</evidence>
<dbReference type="PANTHER" id="PTHR45197:SF1">
    <property type="entry name" value="SPHINGOLIPID C9-METHYLTRANSFERASE A-RELATED"/>
    <property type="match status" value="1"/>
</dbReference>
<keyword evidence="6" id="KW-0489">Methyltransferase</keyword>
<dbReference type="SUPFAM" id="SSF53335">
    <property type="entry name" value="S-adenosyl-L-methionine-dependent methyltransferases"/>
    <property type="match status" value="1"/>
</dbReference>
<protein>
    <recommendedName>
        <fullName evidence="14">sphingolipid C(9)-methyltransferase</fullName>
        <ecNumber evidence="14">2.1.1.317</ecNumber>
    </recommendedName>
</protein>
<dbReference type="Proteomes" id="UP001521116">
    <property type="component" value="Unassembled WGS sequence"/>
</dbReference>
<keyword evidence="8" id="KW-0949">S-adenosyl-L-methionine</keyword>
<keyword evidence="5" id="KW-0444">Lipid biosynthesis</keyword>
<keyword evidence="7" id="KW-0808">Transferase</keyword>
<dbReference type="InterPro" id="IPR052290">
    <property type="entry name" value="Sphingo_C9-MT"/>
</dbReference>
<dbReference type="EC" id="2.1.1.317" evidence="14"/>
<dbReference type="EMBL" id="JAJVDC020000012">
    <property type="protein sequence ID" value="KAL1635178.1"/>
    <property type="molecule type" value="Genomic_DNA"/>
</dbReference>
<accession>A0ABR3T722</accession>
<keyword evidence="9 16" id="KW-0812">Transmembrane</keyword>
<comment type="caution">
    <text evidence="17">The sequence shown here is derived from an EMBL/GenBank/DDBJ whole genome shotgun (WGS) entry which is preliminary data.</text>
</comment>
<evidence type="ECO:0000256" key="10">
    <source>
        <dbReference type="ARBA" id="ARBA00022919"/>
    </source>
</evidence>
<gene>
    <name evidence="17" type="ORF">SLS56_001930</name>
</gene>
<comment type="pathway">
    <text evidence="3">Sphingolipid metabolism.</text>
</comment>
<evidence type="ECO:0000256" key="15">
    <source>
        <dbReference type="SAM" id="MobiDB-lite"/>
    </source>
</evidence>
<feature type="region of interest" description="Disordered" evidence="15">
    <location>
        <begin position="1"/>
        <end position="42"/>
    </location>
</feature>
<evidence type="ECO:0000256" key="2">
    <source>
        <dbReference type="ARBA" id="ARBA00004760"/>
    </source>
</evidence>
<proteinExistence type="inferred from homology"/>
<keyword evidence="12" id="KW-0443">Lipid metabolism</keyword>
<name>A0ABR3T722_9PEZI</name>
<dbReference type="CDD" id="cd02440">
    <property type="entry name" value="AdoMet_MTases"/>
    <property type="match status" value="1"/>
</dbReference>
<reference evidence="17 18" key="1">
    <citation type="submission" date="2024-02" db="EMBL/GenBank/DDBJ databases">
        <title>De novo assembly and annotation of 12 fungi associated with fruit tree decline syndrome in Ontario, Canada.</title>
        <authorList>
            <person name="Sulman M."/>
            <person name="Ellouze W."/>
            <person name="Ilyukhin E."/>
        </authorList>
    </citation>
    <scope>NUCLEOTIDE SEQUENCE [LARGE SCALE GENOMIC DNA]</scope>
    <source>
        <strain evidence="17 18">M1-105</strain>
    </source>
</reference>
<organism evidence="17 18">
    <name type="scientific">Neofusicoccum ribis</name>
    <dbReference type="NCBI Taxonomy" id="45134"/>
    <lineage>
        <taxon>Eukaryota</taxon>
        <taxon>Fungi</taxon>
        <taxon>Dikarya</taxon>
        <taxon>Ascomycota</taxon>
        <taxon>Pezizomycotina</taxon>
        <taxon>Dothideomycetes</taxon>
        <taxon>Dothideomycetes incertae sedis</taxon>
        <taxon>Botryosphaeriales</taxon>
        <taxon>Botryosphaeriaceae</taxon>
        <taxon>Neofusicoccum</taxon>
    </lineage>
</organism>
<feature type="compositionally biased region" description="Polar residues" evidence="15">
    <location>
        <begin position="1"/>
        <end position="12"/>
    </location>
</feature>
<evidence type="ECO:0000256" key="14">
    <source>
        <dbReference type="ARBA" id="ARBA00039020"/>
    </source>
</evidence>
<comment type="pathway">
    <text evidence="2">Lipid metabolism; sphingolipid metabolism.</text>
</comment>
<dbReference type="Gene3D" id="3.40.50.150">
    <property type="entry name" value="Vaccinia Virus protein VP39"/>
    <property type="match status" value="1"/>
</dbReference>
<evidence type="ECO:0000256" key="8">
    <source>
        <dbReference type="ARBA" id="ARBA00022691"/>
    </source>
</evidence>
<evidence type="ECO:0000256" key="7">
    <source>
        <dbReference type="ARBA" id="ARBA00022679"/>
    </source>
</evidence>
<feature type="transmembrane region" description="Helical" evidence="16">
    <location>
        <begin position="121"/>
        <end position="140"/>
    </location>
</feature>
<evidence type="ECO:0000256" key="12">
    <source>
        <dbReference type="ARBA" id="ARBA00023098"/>
    </source>
</evidence>
<comment type="similarity">
    <text evidence="4">Belongs to the CFA/CMAS family.</text>
</comment>
<dbReference type="Pfam" id="PF02353">
    <property type="entry name" value="CMAS"/>
    <property type="match status" value="1"/>
</dbReference>
<keyword evidence="11 16" id="KW-1133">Transmembrane helix</keyword>
<evidence type="ECO:0000256" key="16">
    <source>
        <dbReference type="SAM" id="Phobius"/>
    </source>
</evidence>
<evidence type="ECO:0000256" key="11">
    <source>
        <dbReference type="ARBA" id="ARBA00022989"/>
    </source>
</evidence>
<evidence type="ECO:0000313" key="17">
    <source>
        <dbReference type="EMBL" id="KAL1635178.1"/>
    </source>
</evidence>
<evidence type="ECO:0000256" key="5">
    <source>
        <dbReference type="ARBA" id="ARBA00022516"/>
    </source>
</evidence>
<dbReference type="PANTHER" id="PTHR45197">
    <property type="entry name" value="SYNTHASE, PUTATIVE (AFU_ORTHOLOGUE AFUA_7G04190)-RELATED"/>
    <property type="match status" value="1"/>
</dbReference>